<evidence type="ECO:0000313" key="1">
    <source>
        <dbReference type="EMBL" id="MXU82971.1"/>
    </source>
</evidence>
<proteinExistence type="predicted"/>
<dbReference type="AlphaFoldDB" id="A0A6B0TYD1"/>
<dbReference type="EMBL" id="GIFC01000888">
    <property type="protein sequence ID" value="MXU82971.1"/>
    <property type="molecule type" value="Transcribed_RNA"/>
</dbReference>
<sequence>MGLLCIGRLVYNRRDSTLICIWLSKATILFILCIQSASSIQWADLVHCILSSHNFDLAMLIDPVRANSIWAR</sequence>
<accession>A0A6B0TYD1</accession>
<reference evidence="1" key="1">
    <citation type="submission" date="2019-12" db="EMBL/GenBank/DDBJ databases">
        <title>An insight into the sialome of adult female Ixodes ricinus ticks feeding for 6 days.</title>
        <authorList>
            <person name="Perner J."/>
            <person name="Ribeiro J.M.C."/>
        </authorList>
    </citation>
    <scope>NUCLEOTIDE SEQUENCE</scope>
    <source>
        <strain evidence="1">Semi-engorged</strain>
        <tissue evidence="1">Salivary glands</tissue>
    </source>
</reference>
<name>A0A6B0TYD1_IXORI</name>
<organism evidence="1">
    <name type="scientific">Ixodes ricinus</name>
    <name type="common">Common tick</name>
    <name type="synonym">Acarus ricinus</name>
    <dbReference type="NCBI Taxonomy" id="34613"/>
    <lineage>
        <taxon>Eukaryota</taxon>
        <taxon>Metazoa</taxon>
        <taxon>Ecdysozoa</taxon>
        <taxon>Arthropoda</taxon>
        <taxon>Chelicerata</taxon>
        <taxon>Arachnida</taxon>
        <taxon>Acari</taxon>
        <taxon>Parasitiformes</taxon>
        <taxon>Ixodida</taxon>
        <taxon>Ixodoidea</taxon>
        <taxon>Ixodidae</taxon>
        <taxon>Ixodinae</taxon>
        <taxon>Ixodes</taxon>
    </lineage>
</organism>
<protein>
    <submittedName>
        <fullName evidence="1">Putative secreted protein</fullName>
    </submittedName>
</protein>